<feature type="transmembrane region" description="Helical" evidence="10">
    <location>
        <begin position="57"/>
        <end position="79"/>
    </location>
</feature>
<keyword evidence="8 10" id="KW-0594">Phospholipid biosynthesis</keyword>
<keyword evidence="7 10" id="KW-0472">Membrane</keyword>
<dbReference type="GO" id="GO:0043772">
    <property type="term" value="F:acyl-phosphate glycerol-3-phosphate acyltransferase activity"/>
    <property type="evidence" value="ECO:0007669"/>
    <property type="project" value="UniProtKB-UniRule"/>
</dbReference>
<evidence type="ECO:0000256" key="10">
    <source>
        <dbReference type="HAMAP-Rule" id="MF_01043"/>
    </source>
</evidence>
<evidence type="ECO:0000256" key="7">
    <source>
        <dbReference type="ARBA" id="ARBA00023136"/>
    </source>
</evidence>
<evidence type="ECO:0000256" key="4">
    <source>
        <dbReference type="ARBA" id="ARBA00022692"/>
    </source>
</evidence>
<keyword evidence="1 10" id="KW-1003">Cell membrane</keyword>
<dbReference type="GO" id="GO:0008654">
    <property type="term" value="P:phospholipid biosynthetic process"/>
    <property type="evidence" value="ECO:0007669"/>
    <property type="project" value="UniProtKB-UniRule"/>
</dbReference>
<organism evidence="11 12">
    <name type="scientific">Candidatus Ventrousia excrementavium</name>
    <dbReference type="NCBI Taxonomy" id="2840961"/>
    <lineage>
        <taxon>Bacteria</taxon>
        <taxon>Bacillati</taxon>
        <taxon>Bacillota</taxon>
        <taxon>Clostridia</taxon>
        <taxon>Eubacteriales</taxon>
        <taxon>Clostridiaceae</taxon>
        <taxon>Clostridiaceae incertae sedis</taxon>
        <taxon>Candidatus Ventrousia</taxon>
    </lineage>
</organism>
<reference evidence="11" key="2">
    <citation type="journal article" date="2021" name="PeerJ">
        <title>Extensive microbial diversity within the chicken gut microbiome revealed by metagenomics and culture.</title>
        <authorList>
            <person name="Gilroy R."/>
            <person name="Ravi A."/>
            <person name="Getino M."/>
            <person name="Pursley I."/>
            <person name="Horton D.L."/>
            <person name="Alikhan N.F."/>
            <person name="Baker D."/>
            <person name="Gharbi K."/>
            <person name="Hall N."/>
            <person name="Watson M."/>
            <person name="Adriaenssens E.M."/>
            <person name="Foster-Nyarko E."/>
            <person name="Jarju S."/>
            <person name="Secka A."/>
            <person name="Antonio M."/>
            <person name="Oren A."/>
            <person name="Chaudhuri R.R."/>
            <person name="La Ragione R."/>
            <person name="Hildebrand F."/>
            <person name="Pallen M.J."/>
        </authorList>
    </citation>
    <scope>NUCLEOTIDE SEQUENCE</scope>
    <source>
        <strain evidence="11">CHK191-8634</strain>
    </source>
</reference>
<dbReference type="SMART" id="SM01207">
    <property type="entry name" value="G3P_acyltransf"/>
    <property type="match status" value="1"/>
</dbReference>
<comment type="caution">
    <text evidence="11">The sequence shown here is derived from an EMBL/GenBank/DDBJ whole genome shotgun (WGS) entry which is preliminary data.</text>
</comment>
<sequence>MPFGLRLLIAAVAGYLLGSLNWSIILSHLIYKSDIRRFGSGNAGMTNTLRTYGKSKAALVFVLDALKTVAAALLAEWLIGPQYGAMLGGTTALLGHVYPLYYHFKGGKGVVCGISLIFMIDWRMAAVVVGVFVVVIALKRIMSLASICGAVAFPVSALIFYFGQWDVFAYAAVMGGFVIWLHRDNIKRLMAGTELPIGSKKKSGKGSAT</sequence>
<dbReference type="PANTHER" id="PTHR30309">
    <property type="entry name" value="INNER MEMBRANE PROTEIN YGIH"/>
    <property type="match status" value="1"/>
</dbReference>
<name>A0A9D1LLL3_9CLOT</name>
<evidence type="ECO:0000256" key="2">
    <source>
        <dbReference type="ARBA" id="ARBA00022516"/>
    </source>
</evidence>
<evidence type="ECO:0000256" key="8">
    <source>
        <dbReference type="ARBA" id="ARBA00023209"/>
    </source>
</evidence>
<dbReference type="InterPro" id="IPR003811">
    <property type="entry name" value="G3P_acylTferase_PlsY"/>
</dbReference>
<keyword evidence="2 10" id="KW-0444">Lipid biosynthesis</keyword>
<accession>A0A9D1LLL3</accession>
<feature type="transmembrane region" description="Helical" evidence="10">
    <location>
        <begin position="6"/>
        <end position="31"/>
    </location>
</feature>
<reference evidence="11" key="1">
    <citation type="submission" date="2020-10" db="EMBL/GenBank/DDBJ databases">
        <authorList>
            <person name="Gilroy R."/>
        </authorList>
    </citation>
    <scope>NUCLEOTIDE SEQUENCE</scope>
    <source>
        <strain evidence="11">CHK191-8634</strain>
    </source>
</reference>
<feature type="transmembrane region" description="Helical" evidence="10">
    <location>
        <begin position="158"/>
        <end position="181"/>
    </location>
</feature>
<proteinExistence type="inferred from homology"/>
<evidence type="ECO:0000256" key="3">
    <source>
        <dbReference type="ARBA" id="ARBA00022679"/>
    </source>
</evidence>
<comment type="similarity">
    <text evidence="10">Belongs to the PlsY family.</text>
</comment>
<dbReference type="Proteomes" id="UP000824073">
    <property type="component" value="Unassembled WGS sequence"/>
</dbReference>
<keyword evidence="3 10" id="KW-0808">Transferase</keyword>
<dbReference type="EC" id="2.3.1.275" evidence="10"/>
<dbReference type="PANTHER" id="PTHR30309:SF0">
    <property type="entry name" value="GLYCEROL-3-PHOSPHATE ACYLTRANSFERASE-RELATED"/>
    <property type="match status" value="1"/>
</dbReference>
<dbReference type="Pfam" id="PF02660">
    <property type="entry name" value="G3P_acyltransf"/>
    <property type="match status" value="1"/>
</dbReference>
<evidence type="ECO:0000256" key="5">
    <source>
        <dbReference type="ARBA" id="ARBA00022989"/>
    </source>
</evidence>
<evidence type="ECO:0000256" key="9">
    <source>
        <dbReference type="ARBA" id="ARBA00023264"/>
    </source>
</evidence>
<evidence type="ECO:0000256" key="6">
    <source>
        <dbReference type="ARBA" id="ARBA00023098"/>
    </source>
</evidence>
<comment type="subcellular location">
    <subcellularLocation>
        <location evidence="10">Cell membrane</location>
        <topology evidence="10">Multi-pass membrane protein</topology>
    </subcellularLocation>
</comment>
<feature type="transmembrane region" description="Helical" evidence="10">
    <location>
        <begin position="116"/>
        <end position="138"/>
    </location>
</feature>
<comment type="function">
    <text evidence="10">Catalyzes the transfer of an acyl group from acyl-phosphate (acyl-PO(4)) to glycerol-3-phosphate (G3P) to form lysophosphatidic acid (LPA). This enzyme utilizes acyl-phosphate as fatty acyl donor, but not acyl-CoA or acyl-ACP.</text>
</comment>
<dbReference type="HAMAP" id="MF_01043">
    <property type="entry name" value="PlsY"/>
    <property type="match status" value="1"/>
</dbReference>
<dbReference type="NCBIfam" id="TIGR00023">
    <property type="entry name" value="glycerol-3-phosphate 1-O-acyltransferase PlsY"/>
    <property type="match status" value="1"/>
</dbReference>
<dbReference type="AlphaFoldDB" id="A0A9D1LLL3"/>
<keyword evidence="4 10" id="KW-0812">Transmembrane</keyword>
<evidence type="ECO:0000256" key="1">
    <source>
        <dbReference type="ARBA" id="ARBA00022475"/>
    </source>
</evidence>
<dbReference type="GO" id="GO:0005886">
    <property type="term" value="C:plasma membrane"/>
    <property type="evidence" value="ECO:0007669"/>
    <property type="project" value="UniProtKB-SubCell"/>
</dbReference>
<comment type="pathway">
    <text evidence="10">Lipid metabolism; phospholipid metabolism.</text>
</comment>
<comment type="catalytic activity">
    <reaction evidence="10">
        <text>an acyl phosphate + sn-glycerol 3-phosphate = a 1-acyl-sn-glycero-3-phosphate + phosphate</text>
        <dbReference type="Rhea" id="RHEA:34075"/>
        <dbReference type="ChEBI" id="CHEBI:43474"/>
        <dbReference type="ChEBI" id="CHEBI:57597"/>
        <dbReference type="ChEBI" id="CHEBI:57970"/>
        <dbReference type="ChEBI" id="CHEBI:59918"/>
        <dbReference type="EC" id="2.3.1.275"/>
    </reaction>
</comment>
<evidence type="ECO:0000313" key="12">
    <source>
        <dbReference type="Proteomes" id="UP000824073"/>
    </source>
</evidence>
<keyword evidence="5 10" id="KW-1133">Transmembrane helix</keyword>
<keyword evidence="11" id="KW-0012">Acyltransferase</keyword>
<keyword evidence="9 10" id="KW-1208">Phospholipid metabolism</keyword>
<gene>
    <name evidence="10 11" type="primary">plsY</name>
    <name evidence="11" type="ORF">IAB67_05185</name>
</gene>
<comment type="subunit">
    <text evidence="10">Probably interacts with PlsX.</text>
</comment>
<keyword evidence="6 10" id="KW-0443">Lipid metabolism</keyword>
<dbReference type="EMBL" id="DVMR01000043">
    <property type="protein sequence ID" value="HIU43676.1"/>
    <property type="molecule type" value="Genomic_DNA"/>
</dbReference>
<evidence type="ECO:0000313" key="11">
    <source>
        <dbReference type="EMBL" id="HIU43676.1"/>
    </source>
</evidence>
<protein>
    <recommendedName>
        <fullName evidence="10">Glycerol-3-phosphate acyltransferase</fullName>
    </recommendedName>
    <alternativeName>
        <fullName evidence="10">Acyl-PO4 G3P acyltransferase</fullName>
    </alternativeName>
    <alternativeName>
        <fullName evidence="10">Acyl-phosphate--glycerol-3-phosphate acyltransferase</fullName>
    </alternativeName>
    <alternativeName>
        <fullName evidence="10">G3P acyltransferase</fullName>
        <shortName evidence="10">GPAT</shortName>
        <ecNumber evidence="10">2.3.1.275</ecNumber>
    </alternativeName>
    <alternativeName>
        <fullName evidence="10">Lysophosphatidic acid synthase</fullName>
        <shortName evidence="10">LPA synthase</shortName>
    </alternativeName>
</protein>